<proteinExistence type="predicted"/>
<dbReference type="EMBL" id="JBHLWE010000005">
    <property type="protein sequence ID" value="MFC0339485.1"/>
    <property type="molecule type" value="Genomic_DNA"/>
</dbReference>
<feature type="chain" id="PRO_5045179689" evidence="2">
    <location>
        <begin position="23"/>
        <end position="151"/>
    </location>
</feature>
<feature type="compositionally biased region" description="Low complexity" evidence="1">
    <location>
        <begin position="142"/>
        <end position="151"/>
    </location>
</feature>
<feature type="domain" description="PepSY" evidence="3">
    <location>
        <begin position="9"/>
        <end position="88"/>
    </location>
</feature>
<organism evidence="4 5">
    <name type="scientific">Paracoccus niistensis</name>
    <dbReference type="NCBI Taxonomy" id="632935"/>
    <lineage>
        <taxon>Bacteria</taxon>
        <taxon>Pseudomonadati</taxon>
        <taxon>Pseudomonadota</taxon>
        <taxon>Alphaproteobacteria</taxon>
        <taxon>Rhodobacterales</taxon>
        <taxon>Paracoccaceae</taxon>
        <taxon>Paracoccus</taxon>
    </lineage>
</organism>
<evidence type="ECO:0000313" key="4">
    <source>
        <dbReference type="EMBL" id="MFC0339485.1"/>
    </source>
</evidence>
<keyword evidence="5" id="KW-1185">Reference proteome</keyword>
<keyword evidence="2" id="KW-0732">Signal</keyword>
<evidence type="ECO:0000313" key="5">
    <source>
        <dbReference type="Proteomes" id="UP001589799"/>
    </source>
</evidence>
<name>A0ABV6HZT0_9RHOB</name>
<protein>
    <submittedName>
        <fullName evidence="4">PepSY domain-containing protein</fullName>
    </submittedName>
</protein>
<evidence type="ECO:0000256" key="2">
    <source>
        <dbReference type="SAM" id="SignalP"/>
    </source>
</evidence>
<dbReference type="Pfam" id="PF13670">
    <property type="entry name" value="PepSY_2"/>
    <property type="match status" value="1"/>
</dbReference>
<feature type="region of interest" description="Disordered" evidence="1">
    <location>
        <begin position="70"/>
        <end position="151"/>
    </location>
</feature>
<feature type="compositionally biased region" description="Basic and acidic residues" evidence="1">
    <location>
        <begin position="85"/>
        <end position="100"/>
    </location>
</feature>
<evidence type="ECO:0000259" key="3">
    <source>
        <dbReference type="Pfam" id="PF13670"/>
    </source>
</evidence>
<reference evidence="4 5" key="1">
    <citation type="submission" date="2024-09" db="EMBL/GenBank/DDBJ databases">
        <authorList>
            <person name="Sun Q."/>
            <person name="Mori K."/>
        </authorList>
    </citation>
    <scope>NUCLEOTIDE SEQUENCE [LARGE SCALE GENOMIC DNA]</scope>
    <source>
        <strain evidence="4 5">KCTC 22789</strain>
    </source>
</reference>
<feature type="signal peptide" evidence="2">
    <location>
        <begin position="1"/>
        <end position="22"/>
    </location>
</feature>
<evidence type="ECO:0000256" key="1">
    <source>
        <dbReference type="SAM" id="MobiDB-lite"/>
    </source>
</evidence>
<feature type="compositionally biased region" description="Pro residues" evidence="1">
    <location>
        <begin position="127"/>
        <end position="137"/>
    </location>
</feature>
<sequence>MKKHMLLGALLAALAAAGPAHADDDDCEVPMARWQPREAVQQAVRDRGWQVERIRIDDGCYEIRGTDAQGAGFKAKLDPATLEVVEMKRRDRDREDRRHDDDDDDDDDDDRRSGRGQREGQRDIPRTPAPAPLPPPGGLLGNGAPPAATVR</sequence>
<dbReference type="Proteomes" id="UP001589799">
    <property type="component" value="Unassembled WGS sequence"/>
</dbReference>
<dbReference type="RefSeq" id="WP_377697161.1">
    <property type="nucleotide sequence ID" value="NZ_JBHLWE010000005.1"/>
</dbReference>
<gene>
    <name evidence="4" type="ORF">ACFFII_01735</name>
</gene>
<comment type="caution">
    <text evidence="4">The sequence shown here is derived from an EMBL/GenBank/DDBJ whole genome shotgun (WGS) entry which is preliminary data.</text>
</comment>
<accession>A0ABV6HZT0</accession>
<dbReference type="InterPro" id="IPR025711">
    <property type="entry name" value="PepSY"/>
</dbReference>
<feature type="compositionally biased region" description="Basic and acidic residues" evidence="1">
    <location>
        <begin position="110"/>
        <end position="125"/>
    </location>
</feature>